<protein>
    <submittedName>
        <fullName evidence="2">Uncharacterized protein</fullName>
    </submittedName>
</protein>
<proteinExistence type="predicted"/>
<dbReference type="STRING" id="3469.A0A4Y7KQX1"/>
<feature type="region of interest" description="Disordered" evidence="1">
    <location>
        <begin position="1"/>
        <end position="34"/>
    </location>
</feature>
<evidence type="ECO:0000256" key="1">
    <source>
        <dbReference type="SAM" id="MobiDB-lite"/>
    </source>
</evidence>
<name>A0A4Y7KQX1_PAPSO</name>
<dbReference type="Gramene" id="RZC74548">
    <property type="protein sequence ID" value="RZC74548"/>
    <property type="gene ID" value="C5167_050033"/>
</dbReference>
<sequence>MVSKKVYDATNRSRHFQQQQHQQQQQQLTNCNNGKASKFKRSSFLGEDDGALSAIFLLACIACFPASSSK</sequence>
<dbReference type="AlphaFoldDB" id="A0A4Y7KQX1"/>
<evidence type="ECO:0000313" key="2">
    <source>
        <dbReference type="EMBL" id="RZC74548.1"/>
    </source>
</evidence>
<organism evidence="2 3">
    <name type="scientific">Papaver somniferum</name>
    <name type="common">Opium poppy</name>
    <dbReference type="NCBI Taxonomy" id="3469"/>
    <lineage>
        <taxon>Eukaryota</taxon>
        <taxon>Viridiplantae</taxon>
        <taxon>Streptophyta</taxon>
        <taxon>Embryophyta</taxon>
        <taxon>Tracheophyta</taxon>
        <taxon>Spermatophyta</taxon>
        <taxon>Magnoliopsida</taxon>
        <taxon>Ranunculales</taxon>
        <taxon>Papaveraceae</taxon>
        <taxon>Papaveroideae</taxon>
        <taxon>Papaver</taxon>
    </lineage>
</organism>
<accession>A0A4Y7KQX1</accession>
<evidence type="ECO:0000313" key="3">
    <source>
        <dbReference type="Proteomes" id="UP000316621"/>
    </source>
</evidence>
<dbReference type="Proteomes" id="UP000316621">
    <property type="component" value="Chromosome 8"/>
</dbReference>
<reference evidence="2 3" key="1">
    <citation type="journal article" date="2018" name="Science">
        <title>The opium poppy genome and morphinan production.</title>
        <authorList>
            <person name="Guo L."/>
            <person name="Winzer T."/>
            <person name="Yang X."/>
            <person name="Li Y."/>
            <person name="Ning Z."/>
            <person name="He Z."/>
            <person name="Teodor R."/>
            <person name="Lu Y."/>
            <person name="Bowser T.A."/>
            <person name="Graham I.A."/>
            <person name="Ye K."/>
        </authorList>
    </citation>
    <scope>NUCLEOTIDE SEQUENCE [LARGE SCALE GENOMIC DNA]</scope>
    <source>
        <strain evidence="3">cv. HN1</strain>
        <tissue evidence="2">Leaves</tissue>
    </source>
</reference>
<dbReference type="PANTHER" id="PTHR38398:SF1">
    <property type="entry name" value="EXPRESSED PROTEIN"/>
    <property type="match status" value="1"/>
</dbReference>
<keyword evidence="3" id="KW-1185">Reference proteome</keyword>
<dbReference type="OMA" id="VCKFKRS"/>
<dbReference type="PANTHER" id="PTHR38398">
    <property type="entry name" value="EXPRESSED PROTEIN"/>
    <property type="match status" value="1"/>
</dbReference>
<dbReference type="EMBL" id="CM010722">
    <property type="protein sequence ID" value="RZC74548.1"/>
    <property type="molecule type" value="Genomic_DNA"/>
</dbReference>
<feature type="compositionally biased region" description="Low complexity" evidence="1">
    <location>
        <begin position="17"/>
        <end position="27"/>
    </location>
</feature>
<gene>
    <name evidence="2" type="ORF">C5167_050033</name>
</gene>